<protein>
    <recommendedName>
        <fullName evidence="1">GH18 domain-containing protein</fullName>
    </recommendedName>
</protein>
<dbReference type="PROSITE" id="PS51257">
    <property type="entry name" value="PROKAR_LIPOPROTEIN"/>
    <property type="match status" value="1"/>
</dbReference>
<feature type="domain" description="GH18" evidence="1">
    <location>
        <begin position="128"/>
        <end position="336"/>
    </location>
</feature>
<evidence type="ECO:0000313" key="2">
    <source>
        <dbReference type="EMBL" id="SCM81514.1"/>
    </source>
</evidence>
<dbReference type="PANTHER" id="PTHR46066:SF2">
    <property type="entry name" value="CHITINASE DOMAIN-CONTAINING PROTEIN 1"/>
    <property type="match status" value="1"/>
</dbReference>
<dbReference type="PANTHER" id="PTHR46066">
    <property type="entry name" value="CHITINASE DOMAIN-CONTAINING PROTEIN 1 FAMILY MEMBER"/>
    <property type="match status" value="1"/>
</dbReference>
<accession>A0A212LV67</accession>
<proteinExistence type="predicted"/>
<organism evidence="2">
    <name type="scientific">uncultured Sporomusa sp</name>
    <dbReference type="NCBI Taxonomy" id="307249"/>
    <lineage>
        <taxon>Bacteria</taxon>
        <taxon>Bacillati</taxon>
        <taxon>Bacillota</taxon>
        <taxon>Negativicutes</taxon>
        <taxon>Selenomonadales</taxon>
        <taxon>Sporomusaceae</taxon>
        <taxon>Sporomusa</taxon>
        <taxon>environmental samples</taxon>
    </lineage>
</organism>
<dbReference type="InterPro" id="IPR001223">
    <property type="entry name" value="Glyco_hydro18_cat"/>
</dbReference>
<dbReference type="InterPro" id="IPR017853">
    <property type="entry name" value="GH"/>
</dbReference>
<dbReference type="GO" id="GO:0005975">
    <property type="term" value="P:carbohydrate metabolic process"/>
    <property type="evidence" value="ECO:0007669"/>
    <property type="project" value="InterPro"/>
</dbReference>
<sequence length="345" mass="38650">MKHTKWKTAFIMLFLFIPLILLAGCVGNPAAAISPVPKAPLKLSAWIAYWDIPAGEKDLRRIGRKLDKLSYFAAAFDQDDRLVIPQELTALREKHIKDKVKAQGYLTFVNDKTNADGSFILKDTEVLCRLLADEAAMDKHIAEIIGLTRQYGYDGIEIDYERIWKDDFVRQVFPVFISKLYLASSKQNIPLRVVLEPGIPFKEAAFTQGPEYVVMLYNLYGIHSDPGPKADPAFIKRTINRMEALPGPKAIALATGGASWGDNGEKKFINEQEAKTLAAVYDVEPVRDEASQCLVFTYTKAGVSYQVWYADVKTLSYWAATANEQGIANITVWRLGGNIDLHEIN</sequence>
<name>A0A212LV67_9FIRM</name>
<dbReference type="EMBL" id="FMJE01000003">
    <property type="protein sequence ID" value="SCM81514.1"/>
    <property type="molecule type" value="Genomic_DNA"/>
</dbReference>
<dbReference type="Gene3D" id="3.10.50.10">
    <property type="match status" value="1"/>
</dbReference>
<dbReference type="InterPro" id="IPR029070">
    <property type="entry name" value="Chitinase_insertion_sf"/>
</dbReference>
<dbReference type="AlphaFoldDB" id="A0A212LV67"/>
<dbReference type="Pfam" id="PF00704">
    <property type="entry name" value="Glyco_hydro_18"/>
    <property type="match status" value="1"/>
</dbReference>
<reference evidence="2" key="1">
    <citation type="submission" date="2016-08" db="EMBL/GenBank/DDBJ databases">
        <authorList>
            <person name="Seilhamer J.J."/>
        </authorList>
    </citation>
    <scope>NUCLEOTIDE SEQUENCE</scope>
    <source>
        <strain evidence="2">86</strain>
    </source>
</reference>
<dbReference type="Gene3D" id="3.20.20.80">
    <property type="entry name" value="Glycosidases"/>
    <property type="match status" value="1"/>
</dbReference>
<dbReference type="RefSeq" id="WP_288184533.1">
    <property type="nucleotide sequence ID" value="NZ_LT608335.1"/>
</dbReference>
<dbReference type="SUPFAM" id="SSF51445">
    <property type="entry name" value="(Trans)glycosidases"/>
    <property type="match status" value="1"/>
</dbReference>
<evidence type="ECO:0000259" key="1">
    <source>
        <dbReference type="Pfam" id="PF00704"/>
    </source>
</evidence>
<gene>
    <name evidence="2" type="ORF">KL86SPO_31693</name>
</gene>